<dbReference type="SMART" id="SM00729">
    <property type="entry name" value="Elp3"/>
    <property type="match status" value="1"/>
</dbReference>
<dbReference type="GO" id="GO:0031419">
    <property type="term" value="F:cobalamin binding"/>
    <property type="evidence" value="ECO:0007669"/>
    <property type="project" value="InterPro"/>
</dbReference>
<dbReference type="SFLD" id="SFLDS00029">
    <property type="entry name" value="Radical_SAM"/>
    <property type="match status" value="1"/>
</dbReference>
<keyword evidence="3" id="KW-0479">Metal-binding</keyword>
<evidence type="ECO:0000259" key="6">
    <source>
        <dbReference type="PROSITE" id="PS51332"/>
    </source>
</evidence>
<protein>
    <submittedName>
        <fullName evidence="8">B12-binding domain-containing radical SAM protein</fullName>
    </submittedName>
</protein>
<dbReference type="RefSeq" id="WP_150458994.1">
    <property type="nucleotide sequence ID" value="NZ_VYKK01000021.1"/>
</dbReference>
<evidence type="ECO:0000256" key="4">
    <source>
        <dbReference type="ARBA" id="ARBA00023004"/>
    </source>
</evidence>
<proteinExistence type="predicted"/>
<dbReference type="SUPFAM" id="SSF102114">
    <property type="entry name" value="Radical SAM enzymes"/>
    <property type="match status" value="1"/>
</dbReference>
<feature type="domain" description="B12-binding" evidence="6">
    <location>
        <begin position="130"/>
        <end position="274"/>
    </location>
</feature>
<evidence type="ECO:0000259" key="7">
    <source>
        <dbReference type="PROSITE" id="PS51918"/>
    </source>
</evidence>
<dbReference type="EMBL" id="VYKK01000021">
    <property type="protein sequence ID" value="KAA9000365.1"/>
    <property type="molecule type" value="Genomic_DNA"/>
</dbReference>
<dbReference type="InterPro" id="IPR051198">
    <property type="entry name" value="BchE-like"/>
</dbReference>
<dbReference type="PROSITE" id="PS51918">
    <property type="entry name" value="RADICAL_SAM"/>
    <property type="match status" value="1"/>
</dbReference>
<evidence type="ECO:0000256" key="1">
    <source>
        <dbReference type="ARBA" id="ARBA00001966"/>
    </source>
</evidence>
<dbReference type="PROSITE" id="PS51332">
    <property type="entry name" value="B12_BINDING"/>
    <property type="match status" value="1"/>
</dbReference>
<keyword evidence="9" id="KW-1185">Reference proteome</keyword>
<dbReference type="InterPro" id="IPR007197">
    <property type="entry name" value="rSAM"/>
</dbReference>
<dbReference type="InterPro" id="IPR006158">
    <property type="entry name" value="Cobalamin-bd"/>
</dbReference>
<gene>
    <name evidence="8" type="ORF">F4V43_14620</name>
</gene>
<evidence type="ECO:0000256" key="2">
    <source>
        <dbReference type="ARBA" id="ARBA00022691"/>
    </source>
</evidence>
<evidence type="ECO:0000313" key="8">
    <source>
        <dbReference type="EMBL" id="KAA9000365.1"/>
    </source>
</evidence>
<keyword evidence="5" id="KW-0411">Iron-sulfur</keyword>
<dbReference type="InterPro" id="IPR006638">
    <property type="entry name" value="Elp3/MiaA/NifB-like_rSAM"/>
</dbReference>
<organism evidence="8 9">
    <name type="scientific">Paenibacillus spiritus</name>
    <dbReference type="NCBI Taxonomy" id="2496557"/>
    <lineage>
        <taxon>Bacteria</taxon>
        <taxon>Bacillati</taxon>
        <taxon>Bacillota</taxon>
        <taxon>Bacilli</taxon>
        <taxon>Bacillales</taxon>
        <taxon>Paenibacillaceae</taxon>
        <taxon>Paenibacillus</taxon>
    </lineage>
</organism>
<dbReference type="AlphaFoldDB" id="A0A5J5G123"/>
<dbReference type="InterPro" id="IPR058240">
    <property type="entry name" value="rSAM_sf"/>
</dbReference>
<name>A0A5J5G123_9BACL</name>
<reference evidence="8 9" key="1">
    <citation type="submission" date="2019-09" db="EMBL/GenBank/DDBJ databases">
        <title>Bacillus ochoae sp. nov., Paenibacillus whitsoniae sp. nov., Paenibacillus spiritus sp. nov. Isolated from the Mars Exploration Rover during spacecraft assembly.</title>
        <authorList>
            <person name="Seuylemezian A."/>
            <person name="Vaishampayan P."/>
        </authorList>
    </citation>
    <scope>NUCLEOTIDE SEQUENCE [LARGE SCALE GENOMIC DNA]</scope>
    <source>
        <strain evidence="8 9">MER_111</strain>
    </source>
</reference>
<dbReference type="GO" id="GO:0051536">
    <property type="term" value="F:iron-sulfur cluster binding"/>
    <property type="evidence" value="ECO:0007669"/>
    <property type="project" value="UniProtKB-KW"/>
</dbReference>
<dbReference type="GO" id="GO:0046872">
    <property type="term" value="F:metal ion binding"/>
    <property type="evidence" value="ECO:0007669"/>
    <property type="project" value="UniProtKB-KW"/>
</dbReference>
<dbReference type="OrthoDB" id="9801424at2"/>
<dbReference type="InterPro" id="IPR013785">
    <property type="entry name" value="Aldolase_TIM"/>
</dbReference>
<evidence type="ECO:0000256" key="5">
    <source>
        <dbReference type="ARBA" id="ARBA00023014"/>
    </source>
</evidence>
<keyword evidence="2" id="KW-0949">S-adenosyl-L-methionine</keyword>
<dbReference type="Proteomes" id="UP000367750">
    <property type="component" value="Unassembled WGS sequence"/>
</dbReference>
<dbReference type="Gene3D" id="3.40.50.280">
    <property type="entry name" value="Cobalamin-binding domain"/>
    <property type="match status" value="1"/>
</dbReference>
<evidence type="ECO:0000313" key="9">
    <source>
        <dbReference type="Proteomes" id="UP000367750"/>
    </source>
</evidence>
<dbReference type="PANTHER" id="PTHR43409">
    <property type="entry name" value="ANAEROBIC MAGNESIUM-PROTOPORPHYRIN IX MONOMETHYL ESTER CYCLASE-RELATED"/>
    <property type="match status" value="1"/>
</dbReference>
<dbReference type="Pfam" id="PF04055">
    <property type="entry name" value="Radical_SAM"/>
    <property type="match status" value="1"/>
</dbReference>
<evidence type="ECO:0000256" key="3">
    <source>
        <dbReference type="ARBA" id="ARBA00022723"/>
    </source>
</evidence>
<comment type="caution">
    <text evidence="8">The sequence shown here is derived from an EMBL/GenBank/DDBJ whole genome shotgun (WGS) entry which is preliminary data.</text>
</comment>
<sequence length="747" mass="84327">MPKTLLLYPPVSDPTSGYHSLCYLESYARSFGYTDIDIVDANIEAWLHTAEPLHIRESMEHIRERVGTLSGSVNRSAAEELELFYGLKTASFPFEDMLPEAIGILRDRERFFDYTQYSYAVEAVMLWMDALSMLGFPGQFNGFSLRSHWLYNLFHSGDLMNAEVINRITAPYHRYFHEVLAPAFRQGHYRLAGISVTYVAQIPFALKLAQILKASVPDITVVLGGTAVSDHWKHINDRNAFFDIFNNADACILGEGETAFVGILNMLEAGGTLSPIDNVILNPRLPQSVPPQNVHIAYERLEQLSVPDYSQLPWNQYLSPFPFVYYSPSRGCYWNKCTFCDYGLNFDSPTSAWRQLNADLIMRDLREITKSYPYIYFSVDVLAPSLLLRLAERIVEEGLKLIWSAEIRLEEYWTPDKCRLLRQSGCVAVSVGFESGNQRILDLINKGTKADRLQDTIRIFSEAGIGVQIMGFTGFPTEKLEDAMGSIDFLRENRELWTFGGLGQFTLTKGAIVAKEPERFGIEQVRPYRGEDIAWRLFYKEIDEENSSSSASSRKQIFSALQSLKGPCYERPWTGGIDTPHTLFYHERFGPRINQVLREARESEMDRDRILSLNGVIVRGREGARLSALVQGPDVLAVHSDSEAAGGSLNARTVTDALEHRRMNRGPQPAASEAAAYFIRLDGTAFPFPEPMIGFLEAFEPGTSLSRLLRQRGDSAFAVKLWEHSVKHRFLRPADAGVPLSRKAAPV</sequence>
<dbReference type="PANTHER" id="PTHR43409:SF7">
    <property type="entry name" value="BLL1977 PROTEIN"/>
    <property type="match status" value="1"/>
</dbReference>
<keyword evidence="4" id="KW-0408">Iron</keyword>
<dbReference type="Gene3D" id="3.20.20.70">
    <property type="entry name" value="Aldolase class I"/>
    <property type="match status" value="1"/>
</dbReference>
<feature type="domain" description="Radical SAM core" evidence="7">
    <location>
        <begin position="318"/>
        <end position="543"/>
    </location>
</feature>
<dbReference type="GO" id="GO:0003824">
    <property type="term" value="F:catalytic activity"/>
    <property type="evidence" value="ECO:0007669"/>
    <property type="project" value="InterPro"/>
</dbReference>
<dbReference type="SFLD" id="SFLDG01082">
    <property type="entry name" value="B12-binding_domain_containing"/>
    <property type="match status" value="1"/>
</dbReference>
<comment type="cofactor">
    <cofactor evidence="1">
        <name>[4Fe-4S] cluster</name>
        <dbReference type="ChEBI" id="CHEBI:49883"/>
    </cofactor>
</comment>
<accession>A0A5J5G123</accession>